<dbReference type="EMBL" id="CP011309">
    <property type="protein sequence ID" value="AKF28670.1"/>
    <property type="molecule type" value="Genomic_DNA"/>
</dbReference>
<organism evidence="1 2">
    <name type="scientific">[Brevibacterium] flavum</name>
    <dbReference type="NCBI Taxonomy" id="92706"/>
    <lineage>
        <taxon>Bacteria</taxon>
        <taxon>Bacillati</taxon>
        <taxon>Actinomycetota</taxon>
        <taxon>Actinomycetes</taxon>
        <taxon>Mycobacteriales</taxon>
        <taxon>Corynebacteriaceae</taxon>
        <taxon>Corynebacterium</taxon>
    </lineage>
</organism>
<protein>
    <recommendedName>
        <fullName evidence="3">DUF4238 domain-containing protein</fullName>
    </recommendedName>
</protein>
<evidence type="ECO:0000313" key="2">
    <source>
        <dbReference type="Proteomes" id="UP000034037"/>
    </source>
</evidence>
<keyword evidence="2" id="KW-1185">Reference proteome</keyword>
<proteinExistence type="predicted"/>
<dbReference type="AlphaFoldDB" id="A0A0F6WRL4"/>
<dbReference type="Pfam" id="PF14022">
    <property type="entry name" value="DUF4238"/>
    <property type="match status" value="1"/>
</dbReference>
<gene>
    <name evidence="1" type="ORF">YH66_14610</name>
</gene>
<evidence type="ECO:0000313" key="1">
    <source>
        <dbReference type="EMBL" id="AKF28670.1"/>
    </source>
</evidence>
<accession>A0A0F6WRL4</accession>
<sequence>MSNKPAKRHHLIPQFYLDAFSEKGKLQMQELAGKAYLVSKTNAFVVNDFYRKTDDNAENALEFEDHLANVEAIASNALRSLRNNRRIDLEEKSSIAEFLLAQWARGDDFRSASRSFKNLALRDMARNSSEKDVRLFHEISFEGPVEDEEWESIWKRYTCDEGPGFYSTVESSFSQFKQLTKDTKQSILLTRKWVVLDFGRPTLISGDRPVIISDFQRTSNSVLAPGIAVAQQIIFPMSRSLALILERESDETETESLEKRLYSIQWMTGKQELAEEINVLVALNARKKIFGHPSDMNSLRDLSMISRPIENWITASDWGEATRRITELKDLAVESFKDFSREQLDAFFAMQKSQGSNGKGPQLTFGSF</sequence>
<dbReference type="RefSeq" id="WP_003857751.1">
    <property type="nucleotide sequence ID" value="NZ_CP011309.1"/>
</dbReference>
<evidence type="ECO:0008006" key="3">
    <source>
        <dbReference type="Google" id="ProtNLM"/>
    </source>
</evidence>
<dbReference type="HOGENOM" id="CLU_741264_0_0_11"/>
<dbReference type="InterPro" id="IPR025332">
    <property type="entry name" value="DUF4238"/>
</dbReference>
<dbReference type="Proteomes" id="UP000034037">
    <property type="component" value="Chromosome"/>
</dbReference>
<dbReference type="PATRIC" id="fig|92706.3.peg.3068"/>
<name>A0A0F6WRL4_9CORY</name>
<reference evidence="1 2" key="1">
    <citation type="submission" date="2015-04" db="EMBL/GenBank/DDBJ databases">
        <title>Complete Genome Sequence of Brevibacterium flavum ATCC 15168.</title>
        <authorList>
            <person name="Ahn J."/>
            <person name="Park G."/>
            <person name="Jeon W."/>
            <person name="Jang Y."/>
            <person name="Jang M."/>
            <person name="Lee H."/>
            <person name="Lee H."/>
        </authorList>
    </citation>
    <scope>NUCLEOTIDE SEQUENCE [LARGE SCALE GENOMIC DNA]</scope>
    <source>
        <strain evidence="1 2">ATCC 15168</strain>
    </source>
</reference>